<name>A0A087DPM2_9BIFI</name>
<feature type="transmembrane region" description="Helical" evidence="1">
    <location>
        <begin position="82"/>
        <end position="103"/>
    </location>
</feature>
<evidence type="ECO:0000256" key="1">
    <source>
        <dbReference type="SAM" id="Phobius"/>
    </source>
</evidence>
<dbReference type="Proteomes" id="UP000029004">
    <property type="component" value="Unassembled WGS sequence"/>
</dbReference>
<keyword evidence="1" id="KW-0472">Membrane</keyword>
<keyword evidence="1" id="KW-1133">Transmembrane helix</keyword>
<dbReference type="eggNOG" id="ENOG5030F8H">
    <property type="taxonomic scope" value="Bacteria"/>
</dbReference>
<protein>
    <recommendedName>
        <fullName evidence="4">Anaerobic C4-dicarboxylate transport protein</fullName>
    </recommendedName>
</protein>
<accession>A0A087DPM2</accession>
<dbReference type="EMBL" id="JGZP01000012">
    <property type="protein sequence ID" value="KFI97472.1"/>
    <property type="molecule type" value="Genomic_DNA"/>
</dbReference>
<proteinExistence type="predicted"/>
<dbReference type="OrthoDB" id="3239080at2"/>
<dbReference type="STRING" id="762211.BSTEL_0193"/>
<evidence type="ECO:0000313" key="2">
    <source>
        <dbReference type="EMBL" id="KFI97472.1"/>
    </source>
</evidence>
<dbReference type="RefSeq" id="WP_034528254.1">
    <property type="nucleotide sequence ID" value="NZ_JGZP01000012.1"/>
</dbReference>
<evidence type="ECO:0008006" key="4">
    <source>
        <dbReference type="Google" id="ProtNLM"/>
    </source>
</evidence>
<evidence type="ECO:0000313" key="3">
    <source>
        <dbReference type="Proteomes" id="UP000029004"/>
    </source>
</evidence>
<feature type="transmembrane region" description="Helical" evidence="1">
    <location>
        <begin position="6"/>
        <end position="25"/>
    </location>
</feature>
<sequence length="123" mass="13695">MVDILPAALWCVDVVLSLNIIVICLRRGGLLKRYAGGVARVSWPVTIAHVASALLGLTPYLAFTWFADGGFDPDVRDFYVRYGWPSAAVVILLILVQLVCLYLQAKRAMMSEMDARLNRAKRK</sequence>
<organism evidence="2 3">
    <name type="scientific">Bifidobacterium stellenboschense</name>
    <dbReference type="NCBI Taxonomy" id="762211"/>
    <lineage>
        <taxon>Bacteria</taxon>
        <taxon>Bacillati</taxon>
        <taxon>Actinomycetota</taxon>
        <taxon>Actinomycetes</taxon>
        <taxon>Bifidobacteriales</taxon>
        <taxon>Bifidobacteriaceae</taxon>
        <taxon>Bifidobacterium</taxon>
    </lineage>
</organism>
<dbReference type="AlphaFoldDB" id="A0A087DPM2"/>
<keyword evidence="1" id="KW-0812">Transmembrane</keyword>
<gene>
    <name evidence="2" type="ORF">BSTEL_0193</name>
</gene>
<keyword evidence="3" id="KW-1185">Reference proteome</keyword>
<reference evidence="2 3" key="1">
    <citation type="submission" date="2014-03" db="EMBL/GenBank/DDBJ databases">
        <title>Genomics of Bifidobacteria.</title>
        <authorList>
            <person name="Ventura M."/>
            <person name="Milani C."/>
            <person name="Lugli G.A."/>
        </authorList>
    </citation>
    <scope>NUCLEOTIDE SEQUENCE [LARGE SCALE GENOMIC DNA]</scope>
    <source>
        <strain evidence="2 3">DSM 23968</strain>
    </source>
</reference>
<comment type="caution">
    <text evidence="2">The sequence shown here is derived from an EMBL/GenBank/DDBJ whole genome shotgun (WGS) entry which is preliminary data.</text>
</comment>
<feature type="transmembrane region" description="Helical" evidence="1">
    <location>
        <begin position="37"/>
        <end position="62"/>
    </location>
</feature>